<feature type="compositionally biased region" description="Polar residues" evidence="10">
    <location>
        <begin position="1"/>
        <end position="18"/>
    </location>
</feature>
<evidence type="ECO:0000313" key="13">
    <source>
        <dbReference type="Proteomes" id="UP000006911"/>
    </source>
</evidence>
<feature type="compositionally biased region" description="Polar residues" evidence="10">
    <location>
        <begin position="1501"/>
        <end position="1510"/>
    </location>
</feature>
<dbReference type="Pfam" id="PF00069">
    <property type="entry name" value="Pkinase"/>
    <property type="match status" value="1"/>
</dbReference>
<name>D5GDX4_TUBMM</name>
<protein>
    <recommendedName>
        <fullName evidence="2">mitogen-activated protein kinase</fullName>
        <ecNumber evidence="2">2.7.11.24</ecNumber>
    </recommendedName>
</protein>
<feature type="compositionally biased region" description="Low complexity" evidence="10">
    <location>
        <begin position="865"/>
        <end position="877"/>
    </location>
</feature>
<feature type="compositionally biased region" description="Polar residues" evidence="10">
    <location>
        <begin position="241"/>
        <end position="254"/>
    </location>
</feature>
<feature type="region of interest" description="Disordered" evidence="10">
    <location>
        <begin position="820"/>
        <end position="903"/>
    </location>
</feature>
<comment type="catalytic activity">
    <reaction evidence="7">
        <text>L-threonyl-[protein] + ATP = O-phospho-L-threonyl-[protein] + ADP + H(+)</text>
        <dbReference type="Rhea" id="RHEA:46608"/>
        <dbReference type="Rhea" id="RHEA-COMP:11060"/>
        <dbReference type="Rhea" id="RHEA-COMP:11605"/>
        <dbReference type="ChEBI" id="CHEBI:15378"/>
        <dbReference type="ChEBI" id="CHEBI:30013"/>
        <dbReference type="ChEBI" id="CHEBI:30616"/>
        <dbReference type="ChEBI" id="CHEBI:61977"/>
        <dbReference type="ChEBI" id="CHEBI:456216"/>
        <dbReference type="EC" id="2.7.11.24"/>
    </reaction>
    <physiologicalReaction direction="left-to-right" evidence="7">
        <dbReference type="Rhea" id="RHEA:46609"/>
    </physiologicalReaction>
</comment>
<dbReference type="GeneID" id="9184512"/>
<feature type="region of interest" description="Disordered" evidence="10">
    <location>
        <begin position="1"/>
        <end position="37"/>
    </location>
</feature>
<evidence type="ECO:0000256" key="10">
    <source>
        <dbReference type="SAM" id="MobiDB-lite"/>
    </source>
</evidence>
<dbReference type="HOGENOM" id="CLU_000961_3_0_1"/>
<dbReference type="InterPro" id="IPR050538">
    <property type="entry name" value="MAP_kinase_kinase_kinase"/>
</dbReference>
<feature type="compositionally biased region" description="Low complexity" evidence="10">
    <location>
        <begin position="283"/>
        <end position="295"/>
    </location>
</feature>
<dbReference type="GO" id="GO:0000196">
    <property type="term" value="P:cell integrity MAPK cascade"/>
    <property type="evidence" value="ECO:0007669"/>
    <property type="project" value="UniProtKB-ARBA"/>
</dbReference>
<dbReference type="InterPro" id="IPR008271">
    <property type="entry name" value="Ser/Thr_kinase_AS"/>
</dbReference>
<dbReference type="Proteomes" id="UP000006911">
    <property type="component" value="Unassembled WGS sequence"/>
</dbReference>
<feature type="compositionally biased region" description="Basic and acidic residues" evidence="10">
    <location>
        <begin position="1061"/>
        <end position="1070"/>
    </location>
</feature>
<feature type="compositionally biased region" description="Polar residues" evidence="10">
    <location>
        <begin position="952"/>
        <end position="962"/>
    </location>
</feature>
<feature type="region of interest" description="Disordered" evidence="10">
    <location>
        <begin position="1305"/>
        <end position="1375"/>
    </location>
</feature>
<keyword evidence="13" id="KW-1185">Reference proteome</keyword>
<dbReference type="Gene3D" id="1.10.510.10">
    <property type="entry name" value="Transferase(Phosphotransferase) domain 1"/>
    <property type="match status" value="1"/>
</dbReference>
<feature type="region of interest" description="Disordered" evidence="10">
    <location>
        <begin position="1050"/>
        <end position="1079"/>
    </location>
</feature>
<dbReference type="InterPro" id="IPR011009">
    <property type="entry name" value="Kinase-like_dom_sf"/>
</dbReference>
<dbReference type="FunFam" id="3.30.200.20:FF:000387">
    <property type="entry name" value="Serine/threonine-protein kinase STE11"/>
    <property type="match status" value="1"/>
</dbReference>
<evidence type="ECO:0000256" key="2">
    <source>
        <dbReference type="ARBA" id="ARBA00012411"/>
    </source>
</evidence>
<feature type="compositionally biased region" description="Polar residues" evidence="10">
    <location>
        <begin position="821"/>
        <end position="835"/>
    </location>
</feature>
<feature type="region of interest" description="Disordered" evidence="10">
    <location>
        <begin position="204"/>
        <end position="354"/>
    </location>
</feature>
<feature type="region of interest" description="Disordered" evidence="10">
    <location>
        <begin position="918"/>
        <end position="963"/>
    </location>
</feature>
<dbReference type="GO" id="GO:0004707">
    <property type="term" value="F:MAP kinase activity"/>
    <property type="evidence" value="ECO:0007669"/>
    <property type="project" value="UniProtKB-EC"/>
</dbReference>
<feature type="compositionally biased region" description="Acidic residues" evidence="10">
    <location>
        <begin position="1333"/>
        <end position="1345"/>
    </location>
</feature>
<dbReference type="InterPro" id="IPR017441">
    <property type="entry name" value="Protein_kinase_ATP_BS"/>
</dbReference>
<keyword evidence="5" id="KW-0418">Kinase</keyword>
<comment type="catalytic activity">
    <reaction evidence="8">
        <text>L-seryl-[protein] + ATP = O-phospho-L-seryl-[protein] + ADP + H(+)</text>
        <dbReference type="Rhea" id="RHEA:17989"/>
        <dbReference type="Rhea" id="RHEA-COMP:9863"/>
        <dbReference type="Rhea" id="RHEA-COMP:11604"/>
        <dbReference type="ChEBI" id="CHEBI:15378"/>
        <dbReference type="ChEBI" id="CHEBI:29999"/>
        <dbReference type="ChEBI" id="CHEBI:30616"/>
        <dbReference type="ChEBI" id="CHEBI:83421"/>
        <dbReference type="ChEBI" id="CHEBI:456216"/>
        <dbReference type="EC" id="2.7.11.24"/>
    </reaction>
    <physiologicalReaction direction="left-to-right" evidence="8">
        <dbReference type="Rhea" id="RHEA:17990"/>
    </physiologicalReaction>
</comment>
<feature type="compositionally biased region" description="Basic and acidic residues" evidence="10">
    <location>
        <begin position="1354"/>
        <end position="1371"/>
    </location>
</feature>
<feature type="compositionally biased region" description="Low complexity" evidence="10">
    <location>
        <begin position="1114"/>
        <end position="1126"/>
    </location>
</feature>
<evidence type="ECO:0000313" key="12">
    <source>
        <dbReference type="EMBL" id="CAZ82717.1"/>
    </source>
</evidence>
<proteinExistence type="inferred from homology"/>
<feature type="compositionally biased region" description="Low complexity" evidence="10">
    <location>
        <begin position="1515"/>
        <end position="1526"/>
    </location>
</feature>
<gene>
    <name evidence="12" type="ORF">GSTUM_00006322001</name>
</gene>
<dbReference type="eggNOG" id="KOG0198">
    <property type="taxonomic scope" value="Eukaryota"/>
</dbReference>
<feature type="compositionally biased region" description="Polar residues" evidence="10">
    <location>
        <begin position="683"/>
        <end position="699"/>
    </location>
</feature>
<feature type="compositionally biased region" description="Low complexity" evidence="10">
    <location>
        <begin position="1430"/>
        <end position="1442"/>
    </location>
</feature>
<evidence type="ECO:0000256" key="1">
    <source>
        <dbReference type="ARBA" id="ARBA00006529"/>
    </source>
</evidence>
<feature type="compositionally biased region" description="Polar residues" evidence="10">
    <location>
        <begin position="598"/>
        <end position="610"/>
    </location>
</feature>
<feature type="compositionally biased region" description="Polar residues" evidence="10">
    <location>
        <begin position="471"/>
        <end position="504"/>
    </location>
</feature>
<dbReference type="PROSITE" id="PS50011">
    <property type="entry name" value="PROTEIN_KINASE_DOM"/>
    <property type="match status" value="1"/>
</dbReference>
<dbReference type="GO" id="GO:0004709">
    <property type="term" value="F:MAP kinase kinase kinase activity"/>
    <property type="evidence" value="ECO:0007669"/>
    <property type="project" value="UniProtKB-ARBA"/>
</dbReference>
<dbReference type="RefSeq" id="XP_002838526.1">
    <property type="nucleotide sequence ID" value="XM_002838480.1"/>
</dbReference>
<organism evidence="12 13">
    <name type="scientific">Tuber melanosporum (strain Mel28)</name>
    <name type="common">Perigord black truffle</name>
    <dbReference type="NCBI Taxonomy" id="656061"/>
    <lineage>
        <taxon>Eukaryota</taxon>
        <taxon>Fungi</taxon>
        <taxon>Dikarya</taxon>
        <taxon>Ascomycota</taxon>
        <taxon>Pezizomycotina</taxon>
        <taxon>Pezizomycetes</taxon>
        <taxon>Pezizales</taxon>
        <taxon>Tuberaceae</taxon>
        <taxon>Tuber</taxon>
    </lineage>
</organism>
<sequence length="1927" mass="206762">MGSRQRSASALSQHNTIHSSTPSPGGMGGGSGNHTLHDHVDSVMLNAVEIPTFHGNSLPIPTFVPGSAYSTITPNRPRAHTSADSSPSNVGVAAFGGLQPRQPSRNSMMQGHPGGMGVRHVSTSVLDGGGRVRPDGTHGSGGVGGAGGAGGVTGNGFPVGSPPMQNGMIIPPPPPPPAKDAGYVPSVGRSHGREGMMNYHYTSHHHHPQQQQYGAYTPHQPSTSSSTASLSLPKLPPLSVPHQNGLTNGNNNPIYTPHLHHSHHAHHPPHHPHRPNEALMYRQQSTQSSESIASSFARTESNTDSEYMTPAMVTSSGSVPASAGSRSVSNGITRSSHVSHSHSQQSPLVSNTAGPLSPDVATVWTLDSVVAYLSRHEFSEEWQEAFRNLNIHGAGFLEMGQHNSTSLLQIVLPEVLRIRGPSADPVKEKLAAKNIKKMVREILKLSQEIPNTPPPAGHNPLENGESPAGMANTSQRSPAQTRFPTQRGATFPASNIYSETSHNASEPFLPRGGSENTLQHRVGASESRSRNEFSKGALASADQISRHSPSNSDASIRDPADGHAFGKQALSSSPRNSPHLGYQSVSRHEPISTRHGKSNSQESVTSSTVNHRPGDGKGKEKALIVLGITQNERPIARQDPDGKSGSGLVDRFRKKFRRETSDDDNEDGSPTGLGTPNLPFTIPENNASDSSLEQASVSSVDALRGRASNPRSAPGGGTPKSSKPVYVFATRDGKVWVSIDVTSLEKGGEIRKEICRNLGINDYDVAAIHLTEVGQEPNDETLTDQMLKLSCQTRGDSIASLKFFVQPVPMSAFDLPAEDSIGQTLSSSPPHQSYASDPPTRPANAGLKPQPLQLERTQKQLNRRSSSPHLSISSGDSTLKQSDITGSAETLPGTGMDGSGGSLDDLRERLALLRRYQDQGPKINVIPTPSLGPTPPGPHSSVQPSPNDPIPEQSSGYSSYTGWENDYSEAPSLKPLIRTATNGSPSDNGLSPALRKNELFFDEDPSPITNFATLTHGPPHKGSAGTNQLGAAAQYRRQGLEIIAQQQQEQQTGWLAKKKKEKETDTERPPFQRVQTATRSARVVDFDNPRPSPYEDVKMETLIPQRKPPPPPSNRSSIGSISRVGSDFGRGLPADAGGRYAPATRRVSIDRTAVATEKAPEMSERAWRKGVSPLHEDRSPVTGIGSSLISAGILSAQITRTPIPGAPRESASAPSLPAYSQVAPHQQQQYQPQGQQIQESPRPRAMAKVDFGHSGTSSPQSEYETGPEKLTLQIPAAPPPRQSSPEISPGDRDVILGIRKSTLPAGAPIDIQGNDVQFLSQATPTSAEPRVQEEEEDEDSDEDDGLFAIPISSRSEKPKTEFPKTEERNMDSPRPTLTIATTIAPKNVTFKATPTTSATASGSNGAMNSPEFEQGDDKLGLNSPASHNISAPGSAAASAHSPADYMRLGRRESFGKDDVWASRPPAEALIDHLDDFFPGLNLDQPIPDEVGVSPPPSPSPATENKPQSYQLADIPSESPSTSEPPGAMGPPPPPVSKGKNVPTVVQRNVGRSQLGRMKSIREVARGAHEKSKRFTQTNTAGLKSGDISRRKSTKMFGARLIEVTPTKRGATLQAQQAPPAAQQQSGIKRQATFRWFKGQLIGKGTYGRVYLGMNATTGEFLAVKQVEVSKGLSAGDSDRQKEMIAALNQEIETMQHLDHVNIVQYLGCERKEMNMSIFLEYISGGSVGSCLRKHGPFEESVVRSLTRQTLSGLEYLHREGILHRDLKADNILLDIDGTCKISDFGISKKSDNIYGDDPGNSMQGSVFWMAPEVIRPEGQGYSAKIDIWSLGCVVLEMFAGRRPWSKEEAIGAIYKLGSERQAPPIPDDVAEVICPSAIGFLADCHTIEPSERPTAATLLNEHEFCSLDPSFNFLDTSLYQKIRGLKF</sequence>
<feature type="compositionally biased region" description="Polar residues" evidence="10">
    <location>
        <begin position="1314"/>
        <end position="1326"/>
    </location>
</feature>
<dbReference type="FunCoup" id="D5GDX4">
    <property type="interactions" value="335"/>
</dbReference>
<dbReference type="EMBL" id="FN430153">
    <property type="protein sequence ID" value="CAZ82717.1"/>
    <property type="molecule type" value="Genomic_DNA"/>
</dbReference>
<dbReference type="PROSITE" id="PS00108">
    <property type="entry name" value="PROTEIN_KINASE_ST"/>
    <property type="match status" value="1"/>
</dbReference>
<evidence type="ECO:0000256" key="5">
    <source>
        <dbReference type="ARBA" id="ARBA00022777"/>
    </source>
</evidence>
<dbReference type="FunFam" id="1.10.510.10:FF:000182">
    <property type="entry name" value="MAP kinase kinase kinase mkh1"/>
    <property type="match status" value="1"/>
</dbReference>
<feature type="compositionally biased region" description="Basic and acidic residues" evidence="10">
    <location>
        <begin position="1158"/>
        <end position="1167"/>
    </location>
</feature>
<feature type="compositionally biased region" description="Basic and acidic residues" evidence="10">
    <location>
        <begin position="612"/>
        <end position="622"/>
    </location>
</feature>
<accession>D5GDX4</accession>
<feature type="compositionally biased region" description="Polar residues" evidence="10">
    <location>
        <begin position="296"/>
        <end position="334"/>
    </location>
</feature>
<dbReference type="PROSITE" id="PS00107">
    <property type="entry name" value="PROTEIN_KINASE_ATP"/>
    <property type="match status" value="1"/>
</dbReference>
<dbReference type="PANTHER" id="PTHR48016">
    <property type="entry name" value="MAP KINASE KINASE KINASE SSK2-RELATED-RELATED"/>
    <property type="match status" value="1"/>
</dbReference>
<dbReference type="SUPFAM" id="SSF56112">
    <property type="entry name" value="Protein kinase-like (PK-like)"/>
    <property type="match status" value="1"/>
</dbReference>
<evidence type="ECO:0000256" key="4">
    <source>
        <dbReference type="ARBA" id="ARBA00022741"/>
    </source>
</evidence>
<feature type="compositionally biased region" description="Low complexity" evidence="10">
    <location>
        <begin position="221"/>
        <end position="233"/>
    </location>
</feature>
<feature type="compositionally biased region" description="Low complexity" evidence="10">
    <location>
        <begin position="1394"/>
        <end position="1409"/>
    </location>
</feature>
<feature type="region of interest" description="Disordered" evidence="10">
    <location>
        <begin position="1154"/>
        <end position="1179"/>
    </location>
</feature>
<feature type="binding site" evidence="9">
    <location>
        <position position="1664"/>
    </location>
    <ligand>
        <name>ATP</name>
        <dbReference type="ChEBI" id="CHEBI:30616"/>
    </ligand>
</feature>
<dbReference type="InParanoid" id="D5GDX4"/>
<feature type="compositionally biased region" description="Polar residues" evidence="10">
    <location>
        <begin position="1254"/>
        <end position="1263"/>
    </location>
</feature>
<keyword evidence="6 9" id="KW-0067">ATP-binding</keyword>
<reference evidence="12 13" key="1">
    <citation type="journal article" date="2010" name="Nature">
        <title>Perigord black truffle genome uncovers evolutionary origins and mechanisms of symbiosis.</title>
        <authorList>
            <person name="Martin F."/>
            <person name="Kohler A."/>
            <person name="Murat C."/>
            <person name="Balestrini R."/>
            <person name="Coutinho P.M."/>
            <person name="Jaillon O."/>
            <person name="Montanini B."/>
            <person name="Morin E."/>
            <person name="Noel B."/>
            <person name="Percudani R."/>
            <person name="Porcel B."/>
            <person name="Rubini A."/>
            <person name="Amicucci A."/>
            <person name="Amselem J."/>
            <person name="Anthouard V."/>
            <person name="Arcioni S."/>
            <person name="Artiguenave F."/>
            <person name="Aury J.M."/>
            <person name="Ballario P."/>
            <person name="Bolchi A."/>
            <person name="Brenna A."/>
            <person name="Brun A."/>
            <person name="Buee M."/>
            <person name="Cantarel B."/>
            <person name="Chevalier G."/>
            <person name="Couloux A."/>
            <person name="Da Silva C."/>
            <person name="Denoeud F."/>
            <person name="Duplessis S."/>
            <person name="Ghignone S."/>
            <person name="Hilselberger B."/>
            <person name="Iotti M."/>
            <person name="Marcais B."/>
            <person name="Mello A."/>
            <person name="Miranda M."/>
            <person name="Pacioni G."/>
            <person name="Quesneville H."/>
            <person name="Riccioni C."/>
            <person name="Ruotolo R."/>
            <person name="Splivallo R."/>
            <person name="Stocchi V."/>
            <person name="Tisserant E."/>
            <person name="Viscomi A.R."/>
            <person name="Zambonelli A."/>
            <person name="Zampieri E."/>
            <person name="Henrissat B."/>
            <person name="Lebrun M.H."/>
            <person name="Paolocci F."/>
            <person name="Bonfante P."/>
            <person name="Ottonello S."/>
            <person name="Wincker P."/>
        </authorList>
    </citation>
    <scope>NUCLEOTIDE SEQUENCE [LARGE SCALE GENOMIC DNA]</scope>
    <source>
        <strain evidence="12 13">Mel28</strain>
    </source>
</reference>
<feature type="domain" description="Protein kinase" evidence="11">
    <location>
        <begin position="1635"/>
        <end position="1905"/>
    </location>
</feature>
<feature type="region of interest" description="Disordered" evidence="10">
    <location>
        <begin position="1103"/>
        <end position="1139"/>
    </location>
</feature>
<dbReference type="PANTHER" id="PTHR48016:SF48">
    <property type="entry name" value="SERINE_THREONINE-PROTEIN KINASE BCK1_SLK1_SSP31"/>
    <property type="match status" value="1"/>
</dbReference>
<evidence type="ECO:0000256" key="6">
    <source>
        <dbReference type="ARBA" id="ARBA00022840"/>
    </source>
</evidence>
<dbReference type="InterPro" id="IPR000719">
    <property type="entry name" value="Prot_kinase_dom"/>
</dbReference>
<dbReference type="OMA" id="QATFKWF"/>
<comment type="similarity">
    <text evidence="1">Belongs to the protein kinase superfamily. STE Ser/Thr protein kinase family. MAP kinase kinase kinase subfamily.</text>
</comment>
<keyword evidence="3" id="KW-0808">Transferase</keyword>
<dbReference type="STRING" id="656061.D5GDX4"/>
<feature type="compositionally biased region" description="Low complexity" evidence="10">
    <location>
        <begin position="1226"/>
        <end position="1238"/>
    </location>
</feature>
<evidence type="ECO:0000256" key="9">
    <source>
        <dbReference type="PROSITE-ProRule" id="PRU10141"/>
    </source>
</evidence>
<evidence type="ECO:0000259" key="11">
    <source>
        <dbReference type="PROSITE" id="PS50011"/>
    </source>
</evidence>
<keyword evidence="4 9" id="KW-0547">Nucleotide-binding</keyword>
<dbReference type="EC" id="2.7.11.24" evidence="2"/>
<feature type="region of interest" description="Disordered" evidence="10">
    <location>
        <begin position="1201"/>
        <end position="1292"/>
    </location>
</feature>
<feature type="compositionally biased region" description="Basic residues" evidence="10">
    <location>
        <begin position="258"/>
        <end position="273"/>
    </location>
</feature>
<feature type="compositionally biased region" description="Polar residues" evidence="10">
    <location>
        <begin position="542"/>
        <end position="554"/>
    </location>
</feature>
<feature type="region of interest" description="Disordered" evidence="10">
    <location>
        <begin position="1394"/>
        <end position="1442"/>
    </location>
</feature>
<dbReference type="SMART" id="SM00220">
    <property type="entry name" value="S_TKc"/>
    <property type="match status" value="1"/>
</dbReference>
<evidence type="ECO:0000256" key="3">
    <source>
        <dbReference type="ARBA" id="ARBA00022679"/>
    </source>
</evidence>
<dbReference type="KEGG" id="tml:GSTUM_00006322001"/>
<feature type="region of interest" description="Disordered" evidence="10">
    <location>
        <begin position="447"/>
        <end position="724"/>
    </location>
</feature>
<evidence type="ECO:0000256" key="7">
    <source>
        <dbReference type="ARBA" id="ARBA00047919"/>
    </source>
</evidence>
<feature type="compositionally biased region" description="Low complexity" evidence="10">
    <location>
        <begin position="335"/>
        <end position="346"/>
    </location>
</feature>
<dbReference type="GO" id="GO:0005524">
    <property type="term" value="F:ATP binding"/>
    <property type="evidence" value="ECO:0007669"/>
    <property type="project" value="UniProtKB-UniRule"/>
</dbReference>
<feature type="region of interest" description="Disordered" evidence="10">
    <location>
        <begin position="1480"/>
        <end position="1541"/>
    </location>
</feature>
<feature type="compositionally biased region" description="Polar residues" evidence="10">
    <location>
        <begin position="878"/>
        <end position="888"/>
    </location>
</feature>
<evidence type="ECO:0000256" key="8">
    <source>
        <dbReference type="ARBA" id="ARBA00048130"/>
    </source>
</evidence>